<evidence type="ECO:0000313" key="1">
    <source>
        <dbReference type="EMBL" id="KAE8942656.1"/>
    </source>
</evidence>
<dbReference type="EMBL" id="QXGF01000295">
    <property type="protein sequence ID" value="KAE8942656.1"/>
    <property type="molecule type" value="Genomic_DNA"/>
</dbReference>
<reference evidence="5 6" key="1">
    <citation type="submission" date="2018-08" db="EMBL/GenBank/DDBJ databases">
        <title>Genomic investigation of the strawberry pathogen Phytophthora fragariae indicates pathogenicity is determined by transcriptional variation in three key races.</title>
        <authorList>
            <person name="Adams T.M."/>
            <person name="Armitage A.D."/>
            <person name="Sobczyk M.K."/>
            <person name="Bates H.J."/>
            <person name="Dunwell J.M."/>
            <person name="Nellist C.F."/>
            <person name="Harrison R.J."/>
        </authorList>
    </citation>
    <scope>NUCLEOTIDE SEQUENCE [LARGE SCALE GENOMIC DNA]</scope>
    <source>
        <strain evidence="4 6">A4</strain>
        <strain evidence="3 7">NOV-5</strain>
        <strain evidence="2 8">NOV-71</strain>
        <strain evidence="1 5">NOV-9</strain>
    </source>
</reference>
<accession>A0A6A3FDI2</accession>
<evidence type="ECO:0000313" key="2">
    <source>
        <dbReference type="EMBL" id="KAE9123429.1"/>
    </source>
</evidence>
<dbReference type="Proteomes" id="UP000429523">
    <property type="component" value="Unassembled WGS sequence"/>
</dbReference>
<dbReference type="EMBL" id="QXGA01000230">
    <property type="protein sequence ID" value="KAE9149607.1"/>
    <property type="molecule type" value="Genomic_DNA"/>
</dbReference>
<evidence type="ECO:0000313" key="8">
    <source>
        <dbReference type="Proteomes" id="UP000441208"/>
    </source>
</evidence>
<dbReference type="Proteomes" id="UP000440732">
    <property type="component" value="Unassembled WGS sequence"/>
</dbReference>
<evidence type="ECO:0000313" key="5">
    <source>
        <dbReference type="Proteomes" id="UP000429523"/>
    </source>
</evidence>
<evidence type="ECO:0000313" key="6">
    <source>
        <dbReference type="Proteomes" id="UP000437068"/>
    </source>
</evidence>
<comment type="caution">
    <text evidence="1">The sequence shown here is derived from an EMBL/GenBank/DDBJ whole genome shotgun (WGS) entry which is preliminary data.</text>
</comment>
<sequence length="197" mass="21088">MYAASACSWAAAACSSTVATNAWRAEWCCRLLSLHRRRTFRSAQSNGPSSTLYAEFVFCRKTTAQRVQPNCQFLWAANFVAPFAPCLRESRAMGSGSRAKHELRKLKTILDCRRSTRSNTLCGTMSYSGGGGYDQRRTVRAEATATGAATTTTAEATATSVVGAMASVVRATTSSAGAMTTARTVGATAAMRIWTPR</sequence>
<dbReference type="Proteomes" id="UP000437068">
    <property type="component" value="Unassembled WGS sequence"/>
</dbReference>
<dbReference type="EMBL" id="QXGE01001493">
    <property type="protein sequence ID" value="KAE9291920.1"/>
    <property type="molecule type" value="Genomic_DNA"/>
</dbReference>
<organism evidence="1 5">
    <name type="scientific">Phytophthora fragariae</name>
    <dbReference type="NCBI Taxonomy" id="53985"/>
    <lineage>
        <taxon>Eukaryota</taxon>
        <taxon>Sar</taxon>
        <taxon>Stramenopiles</taxon>
        <taxon>Oomycota</taxon>
        <taxon>Peronosporomycetes</taxon>
        <taxon>Peronosporales</taxon>
        <taxon>Peronosporaceae</taxon>
        <taxon>Phytophthora</taxon>
    </lineage>
</organism>
<name>A0A6A3FDI2_9STRA</name>
<evidence type="ECO:0000313" key="4">
    <source>
        <dbReference type="EMBL" id="KAE9291920.1"/>
    </source>
</evidence>
<dbReference type="AlphaFoldDB" id="A0A6A3FDI2"/>
<proteinExistence type="predicted"/>
<evidence type="ECO:0000313" key="7">
    <source>
        <dbReference type="Proteomes" id="UP000440732"/>
    </source>
</evidence>
<dbReference type="EMBL" id="QXFZ01000276">
    <property type="protein sequence ID" value="KAE9123429.1"/>
    <property type="molecule type" value="Genomic_DNA"/>
</dbReference>
<evidence type="ECO:0000313" key="3">
    <source>
        <dbReference type="EMBL" id="KAE9149607.1"/>
    </source>
</evidence>
<gene>
    <name evidence="4" type="ORF">PF001_g18946</name>
    <name evidence="3" type="ORF">PF006_g5929</name>
    <name evidence="2" type="ORF">PF007_g7064</name>
    <name evidence="1" type="ORF">PF009_g7596</name>
</gene>
<dbReference type="Proteomes" id="UP000441208">
    <property type="component" value="Unassembled WGS sequence"/>
</dbReference>
<protein>
    <submittedName>
        <fullName evidence="1">Uncharacterized protein</fullName>
    </submittedName>
</protein>